<dbReference type="AlphaFoldDB" id="A0AAU4K0F8"/>
<dbReference type="Proteomes" id="UP001432128">
    <property type="component" value="Chromosome"/>
</dbReference>
<dbReference type="RefSeq" id="WP_328857022.1">
    <property type="nucleotide sequence ID" value="NZ_CP108021.1"/>
</dbReference>
<accession>A0AAU4K0F8</accession>
<dbReference type="EMBL" id="CP108021">
    <property type="protein sequence ID" value="WUM19529.1"/>
    <property type="molecule type" value="Genomic_DNA"/>
</dbReference>
<dbReference type="InterPro" id="IPR000030">
    <property type="entry name" value="PPE_dom"/>
</dbReference>
<evidence type="ECO:0000313" key="4">
    <source>
        <dbReference type="Proteomes" id="UP001432128"/>
    </source>
</evidence>
<dbReference type="Pfam" id="PF00823">
    <property type="entry name" value="PPE"/>
    <property type="match status" value="1"/>
</dbReference>
<proteinExistence type="inferred from homology"/>
<feature type="domain" description="PPE" evidence="2">
    <location>
        <begin position="9"/>
        <end position="172"/>
    </location>
</feature>
<dbReference type="Gene3D" id="1.20.1260.20">
    <property type="entry name" value="PPE superfamily"/>
    <property type="match status" value="1"/>
</dbReference>
<gene>
    <name evidence="3" type="ORF">OG579_17760</name>
</gene>
<protein>
    <submittedName>
        <fullName evidence="3">PPE family protein</fullName>
    </submittedName>
</protein>
<comment type="similarity">
    <text evidence="1">Belongs to the mycobacterial PPE family.</text>
</comment>
<evidence type="ECO:0000259" key="2">
    <source>
        <dbReference type="Pfam" id="PF00823"/>
    </source>
</evidence>
<organism evidence="3 4">
    <name type="scientific">Williamsia herbipolensis</name>
    <dbReference type="NCBI Taxonomy" id="1603258"/>
    <lineage>
        <taxon>Bacteria</taxon>
        <taxon>Bacillati</taxon>
        <taxon>Actinomycetota</taxon>
        <taxon>Actinomycetes</taxon>
        <taxon>Mycobacteriales</taxon>
        <taxon>Nocardiaceae</taxon>
        <taxon>Williamsia</taxon>
    </lineage>
</organism>
<evidence type="ECO:0000256" key="1">
    <source>
        <dbReference type="ARBA" id="ARBA00010652"/>
    </source>
</evidence>
<keyword evidence="4" id="KW-1185">Reference proteome</keyword>
<dbReference type="InterPro" id="IPR038332">
    <property type="entry name" value="PPE_sf"/>
</dbReference>
<reference evidence="3 4" key="1">
    <citation type="submission" date="2022-10" db="EMBL/GenBank/DDBJ databases">
        <title>The complete genomes of actinobacterial strains from the NBC collection.</title>
        <authorList>
            <person name="Joergensen T.S."/>
            <person name="Alvarez Arevalo M."/>
            <person name="Sterndorff E.B."/>
            <person name="Faurdal D."/>
            <person name="Vuksanovic O."/>
            <person name="Mourched A.-S."/>
            <person name="Charusanti P."/>
            <person name="Shaw S."/>
            <person name="Blin K."/>
            <person name="Weber T."/>
        </authorList>
    </citation>
    <scope>NUCLEOTIDE SEQUENCE [LARGE SCALE GENOMIC DNA]</scope>
    <source>
        <strain evidence="3 4">NBC_00319</strain>
    </source>
</reference>
<name>A0AAU4K0F8_9NOCA</name>
<sequence>MTGFTGIRWDARPAEQLSRDLSRGAGAKPLFEAGMSWAAIASALHELDREFAGVRKLMAEGWRGKGDAAMAQSLDKLSTWVSETADMAAHNATAAERQAVAHTVAMAAMPDAEVISALGQLEDALKAVAAPPHSLIAGGLAKLDEQAHGMKAQAARVMESYELATTPVATSWDSVPVPTHLVHRASLTAEKDKAAAKIAQQQALMGQGAMLAQIAAMSATPLGAYRSDEYVTQTRRDLARIDAAARADGEVVVQAANSGADGVVVDGQSAAQSQFVPATPMSAAAASAPGHQGQAPLPVTTNYASVQEAASAGSQVASPSVIGVPDGEGT</sequence>
<dbReference type="SUPFAM" id="SSF140459">
    <property type="entry name" value="PE/PPE dimer-like"/>
    <property type="match status" value="1"/>
</dbReference>
<dbReference type="KEGG" id="whr:OG579_17760"/>
<evidence type="ECO:0000313" key="3">
    <source>
        <dbReference type="EMBL" id="WUM19529.1"/>
    </source>
</evidence>